<dbReference type="EMBL" id="MLYV02000551">
    <property type="protein sequence ID" value="PSR83804.1"/>
    <property type="molecule type" value="Genomic_DNA"/>
</dbReference>
<evidence type="ECO:0000313" key="2">
    <source>
        <dbReference type="Proteomes" id="UP000186601"/>
    </source>
</evidence>
<gene>
    <name evidence="1" type="ORF">PHLCEN_2v5618</name>
</gene>
<protein>
    <submittedName>
        <fullName evidence="1">Uncharacterized protein</fullName>
    </submittedName>
</protein>
<comment type="caution">
    <text evidence="1">The sequence shown here is derived from an EMBL/GenBank/DDBJ whole genome shotgun (WGS) entry which is preliminary data.</text>
</comment>
<evidence type="ECO:0000313" key="1">
    <source>
        <dbReference type="EMBL" id="PSR83804.1"/>
    </source>
</evidence>
<dbReference type="AlphaFoldDB" id="A0A2R6P1Y2"/>
<name>A0A2R6P1Y2_9APHY</name>
<reference evidence="1 2" key="1">
    <citation type="submission" date="2018-02" db="EMBL/GenBank/DDBJ databases">
        <title>Genome sequence of the basidiomycete white-rot fungus Phlebia centrifuga.</title>
        <authorList>
            <person name="Granchi Z."/>
            <person name="Peng M."/>
            <person name="de Vries R.P."/>
            <person name="Hilden K."/>
            <person name="Makela M.R."/>
            <person name="Grigoriev I."/>
            <person name="Riley R."/>
        </authorList>
    </citation>
    <scope>NUCLEOTIDE SEQUENCE [LARGE SCALE GENOMIC DNA]</scope>
    <source>
        <strain evidence="1 2">FBCC195</strain>
    </source>
</reference>
<accession>A0A2R6P1Y2</accession>
<sequence>MACASSTREPSTPAPATCPFALLLSSLDLLRCTSILFPTITQQNLSTSSSGTGARFLNSFHHLVSASRVCGWFTSNISSTASAPLKKAEERLENRSWPAVSWE</sequence>
<keyword evidence="2" id="KW-1185">Reference proteome</keyword>
<dbReference type="Proteomes" id="UP000186601">
    <property type="component" value="Unassembled WGS sequence"/>
</dbReference>
<organism evidence="1 2">
    <name type="scientific">Hermanssonia centrifuga</name>
    <dbReference type="NCBI Taxonomy" id="98765"/>
    <lineage>
        <taxon>Eukaryota</taxon>
        <taxon>Fungi</taxon>
        <taxon>Dikarya</taxon>
        <taxon>Basidiomycota</taxon>
        <taxon>Agaricomycotina</taxon>
        <taxon>Agaricomycetes</taxon>
        <taxon>Polyporales</taxon>
        <taxon>Meruliaceae</taxon>
        <taxon>Hermanssonia</taxon>
    </lineage>
</organism>
<proteinExistence type="predicted"/>